<dbReference type="PROSITE" id="PS50206">
    <property type="entry name" value="RHODANESE_3"/>
    <property type="match status" value="1"/>
</dbReference>
<evidence type="ECO:0000313" key="2">
    <source>
        <dbReference type="EMBL" id="PPU80652.1"/>
    </source>
</evidence>
<dbReference type="Proteomes" id="UP000247346">
    <property type="component" value="Unassembled WGS sequence"/>
</dbReference>
<evidence type="ECO:0000259" key="1">
    <source>
        <dbReference type="PROSITE" id="PS50206"/>
    </source>
</evidence>
<comment type="caution">
    <text evidence="2">The sequence shown here is derived from an EMBL/GenBank/DDBJ whole genome shotgun (WGS) entry which is preliminary data.</text>
</comment>
<dbReference type="GeneID" id="93878136"/>
<dbReference type="Pfam" id="PF00581">
    <property type="entry name" value="Rhodanese"/>
    <property type="match status" value="1"/>
</dbReference>
<dbReference type="PANTHER" id="PTHR44086:SF10">
    <property type="entry name" value="THIOSULFATE SULFURTRANSFERASE_RHODANESE-LIKE DOMAIN-CONTAINING PROTEIN 3"/>
    <property type="match status" value="1"/>
</dbReference>
<dbReference type="EMBL" id="MDEK01000018">
    <property type="protein sequence ID" value="PPU80652.1"/>
    <property type="molecule type" value="Genomic_DNA"/>
</dbReference>
<protein>
    <submittedName>
        <fullName evidence="2">Sulfurtransferase</fullName>
    </submittedName>
</protein>
<dbReference type="PANTHER" id="PTHR44086">
    <property type="entry name" value="THIOSULFATE SULFURTRANSFERASE RDL2, MITOCHONDRIAL-RELATED"/>
    <property type="match status" value="1"/>
</dbReference>
<proteinExistence type="predicted"/>
<dbReference type="AlphaFoldDB" id="A0A2P5Z075"/>
<dbReference type="InterPro" id="IPR036873">
    <property type="entry name" value="Rhodanese-like_dom_sf"/>
</dbReference>
<dbReference type="InterPro" id="IPR001763">
    <property type="entry name" value="Rhodanese-like_dom"/>
</dbReference>
<sequence>MPASSAQALVDRARAQIHEPPVHTDAAATPLPGEWIIDVREPGEFAMGHLPNAINIPRGILEFRLDADPALARRDQPILLYCASGGRSTLAALSLQHLGYTAVRSLTGGFLGWTAAGGPVDF</sequence>
<dbReference type="SMART" id="SM00450">
    <property type="entry name" value="RHOD"/>
    <property type="match status" value="1"/>
</dbReference>
<dbReference type="STRING" id="56458.SB85_17865"/>
<dbReference type="SUPFAM" id="SSF52821">
    <property type="entry name" value="Rhodanese/Cell cycle control phosphatase"/>
    <property type="match status" value="1"/>
</dbReference>
<reference evidence="2 3" key="1">
    <citation type="submission" date="2016-08" db="EMBL/GenBank/DDBJ databases">
        <authorList>
            <person name="Seilhamer J.J."/>
        </authorList>
    </citation>
    <scope>NUCLEOTIDE SEQUENCE [LARGE SCALE GENOMIC DNA]</scope>
    <source>
        <strain evidence="2 3">CFBP4641</strain>
    </source>
</reference>
<dbReference type="OrthoDB" id="9814704at2"/>
<name>A0A2P5Z075_9XANT</name>
<dbReference type="GO" id="GO:0004792">
    <property type="term" value="F:thiosulfate-cyanide sulfurtransferase activity"/>
    <property type="evidence" value="ECO:0007669"/>
    <property type="project" value="TreeGrafter"/>
</dbReference>
<gene>
    <name evidence="2" type="ORF">XsacCFBP4641_17470</name>
</gene>
<evidence type="ECO:0000313" key="3">
    <source>
        <dbReference type="Proteomes" id="UP000247346"/>
    </source>
</evidence>
<dbReference type="CDD" id="cd00158">
    <property type="entry name" value="RHOD"/>
    <property type="match status" value="1"/>
</dbReference>
<keyword evidence="2" id="KW-0808">Transferase</keyword>
<dbReference type="RefSeq" id="WP_010340898.1">
    <property type="nucleotide sequence ID" value="NZ_CP132343.1"/>
</dbReference>
<organism evidence="2 3">
    <name type="scientific">Xanthomonas sacchari</name>
    <dbReference type="NCBI Taxonomy" id="56458"/>
    <lineage>
        <taxon>Bacteria</taxon>
        <taxon>Pseudomonadati</taxon>
        <taxon>Pseudomonadota</taxon>
        <taxon>Gammaproteobacteria</taxon>
        <taxon>Lysobacterales</taxon>
        <taxon>Lysobacteraceae</taxon>
        <taxon>Xanthomonas</taxon>
    </lineage>
</organism>
<accession>A0A2P5Z075</accession>
<feature type="domain" description="Rhodanese" evidence="1">
    <location>
        <begin position="30"/>
        <end position="122"/>
    </location>
</feature>
<dbReference type="Gene3D" id="3.40.250.10">
    <property type="entry name" value="Rhodanese-like domain"/>
    <property type="match status" value="1"/>
</dbReference>